<evidence type="ECO:0000313" key="9">
    <source>
        <dbReference type="Proteomes" id="UP000774804"/>
    </source>
</evidence>
<dbReference type="InterPro" id="IPR020846">
    <property type="entry name" value="MFS_dom"/>
</dbReference>
<dbReference type="InterPro" id="IPR036259">
    <property type="entry name" value="MFS_trans_sf"/>
</dbReference>
<comment type="caution">
    <text evidence="8">The sequence shown here is derived from an EMBL/GenBank/DDBJ whole genome shotgun (WGS) entry which is preliminary data.</text>
</comment>
<sequence>MVLLGAIAGNYEVMMASRIIAGVASSAAFGVSISISASLVEENQRGRAVSIIFGGLMIATVLGTPAATSNRIAVDPRIIQTGANQSAP</sequence>
<dbReference type="SUPFAM" id="SSF103473">
    <property type="entry name" value="MFS general substrate transporter"/>
    <property type="match status" value="1"/>
</dbReference>
<dbReference type="EMBL" id="RCMI01006127">
    <property type="protein sequence ID" value="KAG2854769.1"/>
    <property type="molecule type" value="Genomic_DNA"/>
</dbReference>
<keyword evidence="5 6" id="KW-0472">Membrane</keyword>
<dbReference type="InterPro" id="IPR050189">
    <property type="entry name" value="MFS_Efflux_Transporters"/>
</dbReference>
<dbReference type="PANTHER" id="PTHR43124:SF8">
    <property type="entry name" value="INNER MEMBRANE TRANSPORT PROTEIN YDHP"/>
    <property type="match status" value="1"/>
</dbReference>
<feature type="transmembrane region" description="Helical" evidence="6">
    <location>
        <begin position="19"/>
        <end position="40"/>
    </location>
</feature>
<dbReference type="InterPro" id="IPR011701">
    <property type="entry name" value="MFS"/>
</dbReference>
<accession>A0A8T0YYM7</accession>
<gene>
    <name evidence="8" type="ORF">PC115_g25917</name>
</gene>
<keyword evidence="3 6" id="KW-0812">Transmembrane</keyword>
<dbReference type="Proteomes" id="UP000774804">
    <property type="component" value="Unassembled WGS sequence"/>
</dbReference>
<dbReference type="Gene3D" id="1.20.1250.20">
    <property type="entry name" value="MFS general substrate transporter like domains"/>
    <property type="match status" value="1"/>
</dbReference>
<organism evidence="8 9">
    <name type="scientific">Phytophthora cactorum</name>
    <dbReference type="NCBI Taxonomy" id="29920"/>
    <lineage>
        <taxon>Eukaryota</taxon>
        <taxon>Sar</taxon>
        <taxon>Stramenopiles</taxon>
        <taxon>Oomycota</taxon>
        <taxon>Peronosporomycetes</taxon>
        <taxon>Peronosporales</taxon>
        <taxon>Peronosporaceae</taxon>
        <taxon>Phytophthora</taxon>
    </lineage>
</organism>
<protein>
    <recommendedName>
        <fullName evidence="7">Major facilitator superfamily (MFS) profile domain-containing protein</fullName>
    </recommendedName>
</protein>
<feature type="transmembrane region" description="Helical" evidence="6">
    <location>
        <begin position="47"/>
        <end position="67"/>
    </location>
</feature>
<evidence type="ECO:0000256" key="3">
    <source>
        <dbReference type="ARBA" id="ARBA00022692"/>
    </source>
</evidence>
<evidence type="ECO:0000256" key="6">
    <source>
        <dbReference type="SAM" id="Phobius"/>
    </source>
</evidence>
<name>A0A8T0YYM7_9STRA</name>
<dbReference type="AlphaFoldDB" id="A0A8T0YYM7"/>
<proteinExistence type="predicted"/>
<evidence type="ECO:0000256" key="5">
    <source>
        <dbReference type="ARBA" id="ARBA00023136"/>
    </source>
</evidence>
<evidence type="ECO:0000256" key="2">
    <source>
        <dbReference type="ARBA" id="ARBA00022475"/>
    </source>
</evidence>
<dbReference type="GO" id="GO:0022857">
    <property type="term" value="F:transmembrane transporter activity"/>
    <property type="evidence" value="ECO:0007669"/>
    <property type="project" value="InterPro"/>
</dbReference>
<keyword evidence="2" id="KW-1003">Cell membrane</keyword>
<dbReference type="Pfam" id="PF07690">
    <property type="entry name" value="MFS_1"/>
    <property type="match status" value="1"/>
</dbReference>
<comment type="subcellular location">
    <subcellularLocation>
        <location evidence="1">Cell membrane</location>
        <topology evidence="1">Multi-pass membrane protein</topology>
    </subcellularLocation>
</comment>
<reference evidence="8" key="1">
    <citation type="submission" date="2018-10" db="EMBL/GenBank/DDBJ databases">
        <title>Effector identification in a new, highly contiguous assembly of the strawberry crown rot pathogen Phytophthora cactorum.</title>
        <authorList>
            <person name="Armitage A.D."/>
            <person name="Nellist C.F."/>
            <person name="Bates H."/>
            <person name="Vickerstaff R.J."/>
            <person name="Harrison R.J."/>
        </authorList>
    </citation>
    <scope>NUCLEOTIDE SEQUENCE</scope>
    <source>
        <strain evidence="8">4032</strain>
    </source>
</reference>
<keyword evidence="4 6" id="KW-1133">Transmembrane helix</keyword>
<dbReference type="GO" id="GO:0005886">
    <property type="term" value="C:plasma membrane"/>
    <property type="evidence" value="ECO:0007669"/>
    <property type="project" value="UniProtKB-SubCell"/>
</dbReference>
<evidence type="ECO:0000313" key="8">
    <source>
        <dbReference type="EMBL" id="KAG2854769.1"/>
    </source>
</evidence>
<dbReference type="PROSITE" id="PS50850">
    <property type="entry name" value="MFS"/>
    <property type="match status" value="1"/>
</dbReference>
<evidence type="ECO:0000256" key="1">
    <source>
        <dbReference type="ARBA" id="ARBA00004651"/>
    </source>
</evidence>
<evidence type="ECO:0000256" key="4">
    <source>
        <dbReference type="ARBA" id="ARBA00022989"/>
    </source>
</evidence>
<dbReference type="PANTHER" id="PTHR43124">
    <property type="entry name" value="PURINE EFFLUX PUMP PBUE"/>
    <property type="match status" value="1"/>
</dbReference>
<feature type="domain" description="Major facilitator superfamily (MFS) profile" evidence="7">
    <location>
        <begin position="1"/>
        <end position="88"/>
    </location>
</feature>
<evidence type="ECO:0000259" key="7">
    <source>
        <dbReference type="PROSITE" id="PS50850"/>
    </source>
</evidence>